<evidence type="ECO:0000313" key="1">
    <source>
        <dbReference type="EMBL" id="MCR8825501.1"/>
    </source>
</evidence>
<sequence>MTTKFLVVQGDVLIAEDLSQILSDCIPEAMISHVDDVDAAIDALKTNGTPDVVFMLGSAAKSTEPALMELLIERCITAVRVGVENKAFAEVLHDGYRVPTPFSTGDIERVLTNIGLSPKVRS</sequence>
<proteinExistence type="predicted"/>
<evidence type="ECO:0008006" key="3">
    <source>
        <dbReference type="Google" id="ProtNLM"/>
    </source>
</evidence>
<accession>A0ABT1YXE4</accession>
<organism evidence="1 2">
    <name type="scientific">Pseudosulfitobacter koreensis</name>
    <dbReference type="NCBI Taxonomy" id="2968472"/>
    <lineage>
        <taxon>Bacteria</taxon>
        <taxon>Pseudomonadati</taxon>
        <taxon>Pseudomonadota</taxon>
        <taxon>Alphaproteobacteria</taxon>
        <taxon>Rhodobacterales</taxon>
        <taxon>Roseobacteraceae</taxon>
        <taxon>Pseudosulfitobacter</taxon>
    </lineage>
</organism>
<evidence type="ECO:0000313" key="2">
    <source>
        <dbReference type="Proteomes" id="UP001165396"/>
    </source>
</evidence>
<reference evidence="1" key="1">
    <citation type="submission" date="2022-07" db="EMBL/GenBank/DDBJ databases">
        <title>Pseudosulfitobacter sp. strain AP-MA-4, whole genome sequence.</title>
        <authorList>
            <person name="Jiang Y."/>
        </authorList>
    </citation>
    <scope>NUCLEOTIDE SEQUENCE</scope>
    <source>
        <strain evidence="1">AP-MA-4</strain>
    </source>
</reference>
<dbReference type="Proteomes" id="UP001165396">
    <property type="component" value="Unassembled WGS sequence"/>
</dbReference>
<dbReference type="EMBL" id="JANKJG010000001">
    <property type="protein sequence ID" value="MCR8825501.1"/>
    <property type="molecule type" value="Genomic_DNA"/>
</dbReference>
<comment type="caution">
    <text evidence="1">The sequence shown here is derived from an EMBL/GenBank/DDBJ whole genome shotgun (WGS) entry which is preliminary data.</text>
</comment>
<protein>
    <recommendedName>
        <fullName evidence="3">Response regulatory domain-containing protein</fullName>
    </recommendedName>
</protein>
<dbReference type="RefSeq" id="WP_258293169.1">
    <property type="nucleotide sequence ID" value="NZ_JANKJG010000001.1"/>
</dbReference>
<gene>
    <name evidence="1" type="ORF">NTA49_03015</name>
</gene>
<name>A0ABT1YXE4_9RHOB</name>
<keyword evidence="2" id="KW-1185">Reference proteome</keyword>